<evidence type="ECO:0000256" key="3">
    <source>
        <dbReference type="ARBA" id="ARBA00023125"/>
    </source>
</evidence>
<name>A0A1A7C637_9BURK</name>
<dbReference type="InterPro" id="IPR037171">
    <property type="entry name" value="NagB/RpiA_transferase-like"/>
</dbReference>
<dbReference type="GO" id="GO:0003677">
    <property type="term" value="F:DNA binding"/>
    <property type="evidence" value="ECO:0007669"/>
    <property type="project" value="UniProtKB-KW"/>
</dbReference>
<evidence type="ECO:0000256" key="2">
    <source>
        <dbReference type="ARBA" id="ARBA00023015"/>
    </source>
</evidence>
<dbReference type="InterPro" id="IPR036390">
    <property type="entry name" value="WH_DNA-bd_sf"/>
</dbReference>
<dbReference type="Gene3D" id="3.40.50.1360">
    <property type="match status" value="1"/>
</dbReference>
<dbReference type="Proteomes" id="UP000092713">
    <property type="component" value="Unassembled WGS sequence"/>
</dbReference>
<dbReference type="InterPro" id="IPR050313">
    <property type="entry name" value="Carb_Metab_HTH_regulators"/>
</dbReference>
<dbReference type="PROSITE" id="PS51000">
    <property type="entry name" value="HTH_DEOR_2"/>
    <property type="match status" value="1"/>
</dbReference>
<evidence type="ECO:0000256" key="4">
    <source>
        <dbReference type="ARBA" id="ARBA00023163"/>
    </source>
</evidence>
<feature type="domain" description="HTH deoR-type" evidence="5">
    <location>
        <begin position="7"/>
        <end position="62"/>
    </location>
</feature>
<sequence>MTANLLLKQRHALILQQLQADGRVLALDLARQLEVSEDTIRRDLREMAAAGLCQRVYGGALPLAPDGGSLTQRQHEAPESKARLAQSAVSLVRAGQVLFLDAGSTNLAIATALPPLTLTVITNAPAIAMALMERPEIELILAGGRVDRRAGASLGPQALRTVERMHPDLCFLGACGADAEAGVTAFNYDEAEFKRSIAGASRAVVVAVTSDKLGTAAPFGVLATGLLQHLVLEANADAAHVAAFERQGVQVLRARAR</sequence>
<keyword evidence="4" id="KW-0804">Transcription</keyword>
<dbReference type="STRING" id="1747903.ASR47_1016118"/>
<dbReference type="SUPFAM" id="SSF100950">
    <property type="entry name" value="NagB/RpiA/CoA transferase-like"/>
    <property type="match status" value="1"/>
</dbReference>
<comment type="caution">
    <text evidence="6">The sequence shown here is derived from an EMBL/GenBank/DDBJ whole genome shotgun (WGS) entry which is preliminary data.</text>
</comment>
<dbReference type="AlphaFoldDB" id="A0A1A7C637"/>
<dbReference type="InterPro" id="IPR036388">
    <property type="entry name" value="WH-like_DNA-bd_sf"/>
</dbReference>
<evidence type="ECO:0000256" key="1">
    <source>
        <dbReference type="ARBA" id="ARBA00022491"/>
    </source>
</evidence>
<dbReference type="EMBL" id="LOCQ01000047">
    <property type="protein sequence ID" value="OBV40494.1"/>
    <property type="molecule type" value="Genomic_DNA"/>
</dbReference>
<dbReference type="PANTHER" id="PTHR30363">
    <property type="entry name" value="HTH-TYPE TRANSCRIPTIONAL REGULATOR SRLR-RELATED"/>
    <property type="match status" value="1"/>
</dbReference>
<keyword evidence="7" id="KW-1185">Reference proteome</keyword>
<dbReference type="Gene3D" id="1.10.10.10">
    <property type="entry name" value="Winged helix-like DNA-binding domain superfamily/Winged helix DNA-binding domain"/>
    <property type="match status" value="1"/>
</dbReference>
<evidence type="ECO:0000313" key="7">
    <source>
        <dbReference type="Proteomes" id="UP000092713"/>
    </source>
</evidence>
<dbReference type="SUPFAM" id="SSF46785">
    <property type="entry name" value="Winged helix' DNA-binding domain"/>
    <property type="match status" value="1"/>
</dbReference>
<dbReference type="Pfam" id="PF00455">
    <property type="entry name" value="DeoRC"/>
    <property type="match status" value="1"/>
</dbReference>
<accession>A0A1A7C637</accession>
<dbReference type="InterPro" id="IPR018356">
    <property type="entry name" value="Tscrpt_reg_HTH_DeoR_CS"/>
</dbReference>
<evidence type="ECO:0000259" key="5">
    <source>
        <dbReference type="PROSITE" id="PS51000"/>
    </source>
</evidence>
<reference evidence="6 7" key="1">
    <citation type="submission" date="2016-04" db="EMBL/GenBank/DDBJ databases">
        <title>Draft genome sequence of Janthinobacterium psychrotolerans sp. nov., isolated from freshwater sediments in Denmark.</title>
        <authorList>
            <person name="Gong X."/>
            <person name="Skrivergaard S."/>
            <person name="Korsgaard B.S."/>
            <person name="Schreiber L."/>
            <person name="Marshall I.P."/>
            <person name="Finster K."/>
            <person name="Schramm A."/>
        </authorList>
    </citation>
    <scope>NUCLEOTIDE SEQUENCE [LARGE SCALE GENOMIC DNA]</scope>
    <source>
        <strain evidence="6 7">S3-2</strain>
    </source>
</reference>
<dbReference type="OrthoDB" id="9814815at2"/>
<keyword evidence="1" id="KW-0678">Repressor</keyword>
<dbReference type="PATRIC" id="fig|1747903.4.peg.4131"/>
<dbReference type="GO" id="GO:0003700">
    <property type="term" value="F:DNA-binding transcription factor activity"/>
    <property type="evidence" value="ECO:0007669"/>
    <property type="project" value="InterPro"/>
</dbReference>
<dbReference type="RefSeq" id="WP_065306997.1">
    <property type="nucleotide sequence ID" value="NZ_LOCQ01000047.1"/>
</dbReference>
<dbReference type="SMART" id="SM01134">
    <property type="entry name" value="DeoRC"/>
    <property type="match status" value="1"/>
</dbReference>
<dbReference type="InterPro" id="IPR014036">
    <property type="entry name" value="DeoR-like_C"/>
</dbReference>
<keyword evidence="2" id="KW-0805">Transcription regulation</keyword>
<dbReference type="PROSITE" id="PS00894">
    <property type="entry name" value="HTH_DEOR_1"/>
    <property type="match status" value="1"/>
</dbReference>
<gene>
    <name evidence="6" type="ORF">ASR47_1016118</name>
</gene>
<proteinExistence type="predicted"/>
<dbReference type="SMART" id="SM00420">
    <property type="entry name" value="HTH_DEOR"/>
    <property type="match status" value="1"/>
</dbReference>
<dbReference type="PANTHER" id="PTHR30363:SF4">
    <property type="entry name" value="GLYCEROL-3-PHOSPHATE REGULON REPRESSOR"/>
    <property type="match status" value="1"/>
</dbReference>
<dbReference type="InterPro" id="IPR001034">
    <property type="entry name" value="DeoR_HTH"/>
</dbReference>
<protein>
    <submittedName>
        <fullName evidence="6">DNA-binding transcriptional regulator of sugar metabolism, DeoR/GlpR family</fullName>
    </submittedName>
</protein>
<dbReference type="Pfam" id="PF08220">
    <property type="entry name" value="HTH_DeoR"/>
    <property type="match status" value="1"/>
</dbReference>
<dbReference type="PRINTS" id="PR00037">
    <property type="entry name" value="HTHLACR"/>
</dbReference>
<organism evidence="6 7">
    <name type="scientific">Janthinobacterium psychrotolerans</name>
    <dbReference type="NCBI Taxonomy" id="1747903"/>
    <lineage>
        <taxon>Bacteria</taxon>
        <taxon>Pseudomonadati</taxon>
        <taxon>Pseudomonadota</taxon>
        <taxon>Betaproteobacteria</taxon>
        <taxon>Burkholderiales</taxon>
        <taxon>Oxalobacteraceae</taxon>
        <taxon>Janthinobacterium</taxon>
    </lineage>
</organism>
<evidence type="ECO:0000313" key="6">
    <source>
        <dbReference type="EMBL" id="OBV40494.1"/>
    </source>
</evidence>
<keyword evidence="3 6" id="KW-0238">DNA-binding</keyword>